<comment type="similarity">
    <text evidence="3">Belongs to the CarB family.</text>
</comment>
<proteinExistence type="inferred from homology"/>
<evidence type="ECO:0000256" key="16">
    <source>
        <dbReference type="PROSITE-ProRule" id="PRU00409"/>
    </source>
</evidence>
<dbReference type="RefSeq" id="WP_060671586.1">
    <property type="nucleotide sequence ID" value="NZ_LIXZ01000003.1"/>
</dbReference>
<dbReference type="SUPFAM" id="SSF52440">
    <property type="entry name" value="PreATP-grasp domain"/>
    <property type="match status" value="2"/>
</dbReference>
<evidence type="ECO:0000256" key="1">
    <source>
        <dbReference type="ARBA" id="ARBA00001936"/>
    </source>
</evidence>
<keyword evidence="9 16" id="KW-0547">Nucleotide-binding</keyword>
<organism evidence="18 19">
    <name type="scientific">Rossellomorea vietnamensis</name>
    <dbReference type="NCBI Taxonomy" id="218284"/>
    <lineage>
        <taxon>Bacteria</taxon>
        <taxon>Bacillati</taxon>
        <taxon>Bacillota</taxon>
        <taxon>Bacilli</taxon>
        <taxon>Bacillales</taxon>
        <taxon>Bacillaceae</taxon>
        <taxon>Rossellomorea</taxon>
    </lineage>
</organism>
<dbReference type="InterPro" id="IPR005479">
    <property type="entry name" value="CPAse_ATP-bd"/>
</dbReference>
<keyword evidence="8" id="KW-0677">Repeat</keyword>
<evidence type="ECO:0000256" key="7">
    <source>
        <dbReference type="ARBA" id="ARBA00022723"/>
    </source>
</evidence>
<dbReference type="Gene3D" id="3.30.470.20">
    <property type="entry name" value="ATP-grasp fold, B domain"/>
    <property type="match status" value="2"/>
</dbReference>
<dbReference type="AlphaFoldDB" id="A0A0P6VZT9"/>
<dbReference type="GO" id="GO:0006526">
    <property type="term" value="P:L-arginine biosynthetic process"/>
    <property type="evidence" value="ECO:0007669"/>
    <property type="project" value="UniProtKB-KW"/>
</dbReference>
<evidence type="ECO:0000256" key="5">
    <source>
        <dbReference type="ARBA" id="ARBA00022598"/>
    </source>
</evidence>
<dbReference type="GO" id="GO:0004087">
    <property type="term" value="F:carbamoyl-phosphate synthase (ammonia) activity"/>
    <property type="evidence" value="ECO:0007669"/>
    <property type="project" value="UniProtKB-EC"/>
</dbReference>
<dbReference type="Pfam" id="PF25596">
    <property type="entry name" value="CPSase_L_D1"/>
    <property type="match status" value="2"/>
</dbReference>
<feature type="domain" description="ATP-grasp" evidence="17">
    <location>
        <begin position="133"/>
        <end position="327"/>
    </location>
</feature>
<keyword evidence="12" id="KW-0665">Pyrimidine biosynthesis</keyword>
<evidence type="ECO:0000256" key="12">
    <source>
        <dbReference type="ARBA" id="ARBA00022975"/>
    </source>
</evidence>
<protein>
    <submittedName>
        <fullName evidence="18">Carbamoyl phosphate synthase large subunit</fullName>
    </submittedName>
</protein>
<dbReference type="InterPro" id="IPR058047">
    <property type="entry name" value="CPSase_preATP-grasp"/>
</dbReference>
<dbReference type="OrthoDB" id="9804197at2"/>
<dbReference type="FunFam" id="3.40.50.20:FF:000001">
    <property type="entry name" value="Carbamoyl-phosphate synthase large chain"/>
    <property type="match status" value="2"/>
</dbReference>
<dbReference type="GO" id="GO:0006541">
    <property type="term" value="P:glutamine metabolic process"/>
    <property type="evidence" value="ECO:0007669"/>
    <property type="project" value="TreeGrafter"/>
</dbReference>
<dbReference type="InterPro" id="IPR036897">
    <property type="entry name" value="CarbamoylP_synth_lsu_oligo_sf"/>
</dbReference>
<dbReference type="Gene3D" id="3.40.50.20">
    <property type="match status" value="2"/>
</dbReference>
<dbReference type="InterPro" id="IPR005480">
    <property type="entry name" value="CPSase_lsu_oligo"/>
</dbReference>
<evidence type="ECO:0000259" key="17">
    <source>
        <dbReference type="PROSITE" id="PS50975"/>
    </source>
</evidence>
<keyword evidence="7" id="KW-0479">Metal-binding</keyword>
<dbReference type="GO" id="GO:0005524">
    <property type="term" value="F:ATP binding"/>
    <property type="evidence" value="ECO:0007669"/>
    <property type="project" value="UniProtKB-UniRule"/>
</dbReference>
<accession>A0A0P6VZT9</accession>
<evidence type="ECO:0000256" key="9">
    <source>
        <dbReference type="ARBA" id="ARBA00022741"/>
    </source>
</evidence>
<dbReference type="GO" id="GO:0006221">
    <property type="term" value="P:pyrimidine nucleotide biosynthetic process"/>
    <property type="evidence" value="ECO:0007669"/>
    <property type="project" value="UniProtKB-KW"/>
</dbReference>
<comment type="caution">
    <text evidence="18">The sequence shown here is derived from an EMBL/GenBank/DDBJ whole genome shotgun (WGS) entry which is preliminary data.</text>
</comment>
<dbReference type="PRINTS" id="PR00098">
    <property type="entry name" value="CPSASE"/>
</dbReference>
<dbReference type="SMART" id="SM01096">
    <property type="entry name" value="CPSase_L_D3"/>
    <property type="match status" value="1"/>
</dbReference>
<comment type="catalytic activity">
    <reaction evidence="15">
        <text>hydrogencarbonate + L-glutamine + 2 ATP + H2O = carbamoyl phosphate + L-glutamate + 2 ADP + phosphate + 2 H(+)</text>
        <dbReference type="Rhea" id="RHEA:18633"/>
        <dbReference type="ChEBI" id="CHEBI:15377"/>
        <dbReference type="ChEBI" id="CHEBI:15378"/>
        <dbReference type="ChEBI" id="CHEBI:17544"/>
        <dbReference type="ChEBI" id="CHEBI:29985"/>
        <dbReference type="ChEBI" id="CHEBI:30616"/>
        <dbReference type="ChEBI" id="CHEBI:43474"/>
        <dbReference type="ChEBI" id="CHEBI:58228"/>
        <dbReference type="ChEBI" id="CHEBI:58359"/>
        <dbReference type="ChEBI" id="CHEBI:456216"/>
        <dbReference type="EC" id="6.3.5.5"/>
    </reaction>
</comment>
<dbReference type="NCBIfam" id="NF003671">
    <property type="entry name" value="PRK05294.1"/>
    <property type="match status" value="1"/>
</dbReference>
<evidence type="ECO:0000256" key="15">
    <source>
        <dbReference type="ARBA" id="ARBA00048816"/>
    </source>
</evidence>
<evidence type="ECO:0000313" key="19">
    <source>
        <dbReference type="Proteomes" id="UP000050398"/>
    </source>
</evidence>
<dbReference type="Pfam" id="PF02787">
    <property type="entry name" value="CPSase_L_D3"/>
    <property type="match status" value="1"/>
</dbReference>
<feature type="domain" description="ATP-grasp" evidence="17">
    <location>
        <begin position="671"/>
        <end position="859"/>
    </location>
</feature>
<dbReference type="FunFam" id="3.30.470.20:FF:000026">
    <property type="entry name" value="Carbamoyl-phosphate synthase large chain"/>
    <property type="match status" value="1"/>
</dbReference>
<dbReference type="FunFam" id="3.30.470.20:FF:000001">
    <property type="entry name" value="Carbamoyl-phosphate synthase large chain"/>
    <property type="match status" value="1"/>
</dbReference>
<comment type="pathway">
    <text evidence="2">Amino-acid biosynthesis; L-arginine biosynthesis; carbamoyl phosphate from bicarbonate: step 1/1.</text>
</comment>
<sequence length="1025" mass="112653">MPKDSTIQKILIIGSGPIIIGQAAEFDYSGTQGCLALKEEGYEVVLVNHNPATIMTDTAYADRVYCEPLTVKTLTAIIEKERPDGLVASLGGQTALNLAVGLDEKGVLEKYGVKLLGTSVDSIQKGEDREKFRSLMETLGHPTAESSIVHDLEAALLFSEKIALPIIVRPAYTLGGRGGGIASTKEEYKKLVLSGLKASPIHQVLVEKSIAGFKEIEYEVMRDSKGNCISVCNMENFDPVGVHTGDSIVVAPSQTLTDREFHMLRTAAFDIVSALEVVGGCNIQFALDPNSNQYYVIEVNPRVSRSSALASKATGYPIAKVAVKIAVGYTLDEIINPLTRTTYASFEPALDYVVVKFPRWPFDKFPEANRVLGTKMKATGEVMAIERSLEAAFQKALQSLDLSIESIYGGMSDLSMEDLEKKIGTPTDSRFFELMELLRRGDSIDSLHDVTGIDKLFLSVMNNLIFMEKKLQNNAFNAKLLKEAKELRFEDKTIAGLTGMTEASITDIRMKEGIVPVFKMVDTCAGEFEAITNYAYSTYYGVNEILPLPGKKKVLIIGAGPIRIGQGVEFDYSAVKAIQRLKEHGYTTIMVNNNPETVSTDYETADRLYFEPITKEAVLAIIKHEKVDEVLIQFGGQTALNLAGMLEGEGVTLLGTSSDIIDKVEDRDRFYQLLDGCGIPRVKGDICHSKDEAMHVAGNLPFPLLCRPSYVIGGKGMVKVKSLEEMQRFIRTADEEYFPILVDEFKEGREVEVDLVGDGEDAYVPGVMEHIERAGVHSGDSMSIFPSESLSGEIKETIEEYARKIVSSLKYKGIMNIQFLLQGRKVYVLEVNPRASRTVPIVSKVLGFPLIDMATDLICGDSLTIDAFDLPTEVKGVGVKYPVFSSHALPEIDQILGANMKSTGEGLCLGRTVEEALYKVFEELHGGIEGGGTVYVDCERTGVKQYQTAEEASFSDWIETDHACVYFNDEETDSMKKRRIAALEAGVTVITEAETLHAFMRSKNAEHVRPKPLVHSKSIQGVSRV</sequence>
<evidence type="ECO:0000256" key="13">
    <source>
        <dbReference type="ARBA" id="ARBA00023211"/>
    </source>
</evidence>
<dbReference type="GO" id="GO:0004088">
    <property type="term" value="F:carbamoyl-phosphate synthase (glutamine-hydrolyzing) activity"/>
    <property type="evidence" value="ECO:0007669"/>
    <property type="project" value="UniProtKB-EC"/>
</dbReference>
<dbReference type="Proteomes" id="UP000050398">
    <property type="component" value="Unassembled WGS sequence"/>
</dbReference>
<keyword evidence="6" id="KW-0028">Amino-acid biosynthesis</keyword>
<evidence type="ECO:0000256" key="10">
    <source>
        <dbReference type="ARBA" id="ARBA00022840"/>
    </source>
</evidence>
<evidence type="ECO:0000256" key="6">
    <source>
        <dbReference type="ARBA" id="ARBA00022605"/>
    </source>
</evidence>
<keyword evidence="11" id="KW-0460">Magnesium</keyword>
<dbReference type="InterPro" id="IPR005483">
    <property type="entry name" value="CPSase_dom"/>
</dbReference>
<dbReference type="PROSITE" id="PS00867">
    <property type="entry name" value="CPSASE_2"/>
    <property type="match status" value="2"/>
</dbReference>
<evidence type="ECO:0000256" key="3">
    <source>
        <dbReference type="ARBA" id="ARBA00009799"/>
    </source>
</evidence>
<comment type="catalytic activity">
    <reaction evidence="14">
        <text>hydrogencarbonate + NH4(+) + 2 ATP = carbamoyl phosphate + 2 ADP + phosphate + 2 H(+)</text>
        <dbReference type="Rhea" id="RHEA:18029"/>
        <dbReference type="ChEBI" id="CHEBI:15378"/>
        <dbReference type="ChEBI" id="CHEBI:17544"/>
        <dbReference type="ChEBI" id="CHEBI:28938"/>
        <dbReference type="ChEBI" id="CHEBI:30616"/>
        <dbReference type="ChEBI" id="CHEBI:43474"/>
        <dbReference type="ChEBI" id="CHEBI:58228"/>
        <dbReference type="ChEBI" id="CHEBI:456216"/>
        <dbReference type="EC" id="6.3.4.16"/>
    </reaction>
</comment>
<evidence type="ECO:0000256" key="2">
    <source>
        <dbReference type="ARBA" id="ARBA00005077"/>
    </source>
</evidence>
<keyword evidence="10 16" id="KW-0067">ATP-binding</keyword>
<evidence type="ECO:0000313" key="18">
    <source>
        <dbReference type="EMBL" id="KPL60671.1"/>
    </source>
</evidence>
<keyword evidence="13" id="KW-0464">Manganese</keyword>
<dbReference type="GO" id="GO:0005737">
    <property type="term" value="C:cytoplasm"/>
    <property type="evidence" value="ECO:0007669"/>
    <property type="project" value="TreeGrafter"/>
</dbReference>
<dbReference type="FunFam" id="1.10.1030.10:FF:000002">
    <property type="entry name" value="Carbamoyl-phosphate synthase large chain"/>
    <property type="match status" value="1"/>
</dbReference>
<evidence type="ECO:0000256" key="4">
    <source>
        <dbReference type="ARBA" id="ARBA00022571"/>
    </source>
</evidence>
<dbReference type="InterPro" id="IPR011761">
    <property type="entry name" value="ATP-grasp"/>
</dbReference>
<dbReference type="SUPFAM" id="SSF56059">
    <property type="entry name" value="Glutathione synthetase ATP-binding domain-like"/>
    <property type="match status" value="2"/>
</dbReference>
<evidence type="ECO:0000256" key="11">
    <source>
        <dbReference type="ARBA" id="ARBA00022842"/>
    </source>
</evidence>
<dbReference type="InterPro" id="IPR006275">
    <property type="entry name" value="CPSase_lsu"/>
</dbReference>
<dbReference type="eggNOG" id="COG0458">
    <property type="taxonomic scope" value="Bacteria"/>
</dbReference>
<dbReference type="PROSITE" id="PS50975">
    <property type="entry name" value="ATP_GRASP"/>
    <property type="match status" value="2"/>
</dbReference>
<gene>
    <name evidence="18" type="ORF">AM506_06060</name>
</gene>
<dbReference type="InterPro" id="IPR016185">
    <property type="entry name" value="PreATP-grasp_dom_sf"/>
</dbReference>
<name>A0A0P6VZT9_9BACI</name>
<reference evidence="18 19" key="1">
    <citation type="submission" date="2015-08" db="EMBL/GenBank/DDBJ databases">
        <title>Draft Genome Sequence of Bacillus vietnamensis UCD-SED5.</title>
        <authorList>
            <person name="Lee R.D."/>
            <person name="Jospin G."/>
            <person name="Lang J.M."/>
            <person name="Coil D.A."/>
            <person name="Eisen J.A."/>
        </authorList>
    </citation>
    <scope>NUCLEOTIDE SEQUENCE [LARGE SCALE GENOMIC DNA]</scope>
    <source>
        <strain evidence="18 19">UCD-SED5</strain>
    </source>
</reference>
<dbReference type="NCBIfam" id="TIGR01369">
    <property type="entry name" value="CPSaseII_lrg"/>
    <property type="match status" value="1"/>
</dbReference>
<evidence type="ECO:0000256" key="8">
    <source>
        <dbReference type="ARBA" id="ARBA00022737"/>
    </source>
</evidence>
<dbReference type="EMBL" id="LIXZ01000003">
    <property type="protein sequence ID" value="KPL60671.1"/>
    <property type="molecule type" value="Genomic_DNA"/>
</dbReference>
<comment type="cofactor">
    <cofactor evidence="1">
        <name>Mn(2+)</name>
        <dbReference type="ChEBI" id="CHEBI:29035"/>
    </cofactor>
</comment>
<dbReference type="Gene3D" id="1.10.1030.10">
    <property type="entry name" value="Carbamoyl-phosphate synthetase, large subunit oligomerisation domain"/>
    <property type="match status" value="1"/>
</dbReference>
<dbReference type="PATRIC" id="fig|218284.4.peg.2335"/>
<evidence type="ECO:0000256" key="14">
    <source>
        <dbReference type="ARBA" id="ARBA00047359"/>
    </source>
</evidence>
<dbReference type="GO" id="GO:0046872">
    <property type="term" value="F:metal ion binding"/>
    <property type="evidence" value="ECO:0007669"/>
    <property type="project" value="UniProtKB-KW"/>
</dbReference>
<dbReference type="PANTHER" id="PTHR11405">
    <property type="entry name" value="CARBAMOYLTRANSFERASE FAMILY MEMBER"/>
    <property type="match status" value="1"/>
</dbReference>
<dbReference type="SUPFAM" id="SSF48108">
    <property type="entry name" value="Carbamoyl phosphate synthetase, large subunit connection domain"/>
    <property type="match status" value="1"/>
</dbReference>
<dbReference type="PANTHER" id="PTHR11405:SF53">
    <property type="entry name" value="CARBAMOYL-PHOSPHATE SYNTHASE [AMMONIA], MITOCHONDRIAL"/>
    <property type="match status" value="1"/>
</dbReference>
<keyword evidence="5" id="KW-0436">Ligase</keyword>
<dbReference type="NCBIfam" id="NF009455">
    <property type="entry name" value="PRK12815.1"/>
    <property type="match status" value="1"/>
</dbReference>
<dbReference type="Pfam" id="PF02786">
    <property type="entry name" value="CPSase_L_D2"/>
    <property type="match status" value="2"/>
</dbReference>
<keyword evidence="4" id="KW-0055">Arginine biosynthesis</keyword>